<dbReference type="PANTHER" id="PTHR43796:SF2">
    <property type="entry name" value="CARBOXYNORSPERMIDINE SYNTHASE"/>
    <property type="match status" value="1"/>
</dbReference>
<reference evidence="1 2" key="1">
    <citation type="submission" date="2019-02" db="EMBL/GenBank/DDBJ databases">
        <title>Genomic Encyclopedia of Type Strains, Phase IV (KMG-IV): sequencing the most valuable type-strain genomes for metagenomic binning, comparative biology and taxonomic classification.</title>
        <authorList>
            <person name="Goeker M."/>
        </authorList>
    </citation>
    <scope>NUCLEOTIDE SEQUENCE [LARGE SCALE GENOMIC DNA]</scope>
    <source>
        <strain evidence="1 2">DSM 101727</strain>
    </source>
</reference>
<protein>
    <submittedName>
        <fullName evidence="1">Uncharacterized protein</fullName>
    </submittedName>
</protein>
<dbReference type="InterPro" id="IPR036291">
    <property type="entry name" value="NAD(P)-bd_dom_sf"/>
</dbReference>
<dbReference type="RefSeq" id="WP_130345937.1">
    <property type="nucleotide sequence ID" value="NZ_SGWQ01000007.1"/>
</dbReference>
<dbReference type="EMBL" id="SGWQ01000007">
    <property type="protein sequence ID" value="RZS36437.1"/>
    <property type="molecule type" value="Genomic_DNA"/>
</dbReference>
<dbReference type="SUPFAM" id="SSF51735">
    <property type="entry name" value="NAD(P)-binding Rossmann-fold domains"/>
    <property type="match status" value="1"/>
</dbReference>
<comment type="caution">
    <text evidence="1">The sequence shown here is derived from an EMBL/GenBank/DDBJ whole genome shotgun (WGS) entry which is preliminary data.</text>
</comment>
<gene>
    <name evidence="1" type="ORF">EV193_107118</name>
</gene>
<accession>A0A4Q7KJR5</accession>
<keyword evidence="2" id="KW-1185">Reference proteome</keyword>
<name>A0A4Q7KJR5_9PSEU</name>
<proteinExistence type="predicted"/>
<evidence type="ECO:0000313" key="1">
    <source>
        <dbReference type="EMBL" id="RZS36437.1"/>
    </source>
</evidence>
<dbReference type="AlphaFoldDB" id="A0A4Q7KJR5"/>
<dbReference type="Proteomes" id="UP000294257">
    <property type="component" value="Unassembled WGS sequence"/>
</dbReference>
<sequence length="305" mass="31803">MNVLVLGGYGAVGAEIVAELRDSGDTVLAAGRDPARADRVVDVTDLAGYRDALSTVDVVVNACGAEDLALAEIAGEQGAAFVDITATSSYVEELERLEPRAPVLLSVGLAPGLTNLLAAEVHASAPGPVDIVILLGAGEAHGDAAVRWAYGLLGKPLTDPEGGRIRNYTKGKRFELPGFGRRTVYRADYSDQHALTRDLGVPVRSYFGTDSRLATAGLAALTWLPALGGIASKVHPPGSDRWLILARGQDGTTRHAHGRGQSHGTAVITAAAVRAVRDLEPGTHHLHRVLSLADLPAGRGVDLSD</sequence>
<dbReference type="Gene3D" id="3.40.50.720">
    <property type="entry name" value="NAD(P)-binding Rossmann-like Domain"/>
    <property type="match status" value="1"/>
</dbReference>
<evidence type="ECO:0000313" key="2">
    <source>
        <dbReference type="Proteomes" id="UP000294257"/>
    </source>
</evidence>
<dbReference type="PANTHER" id="PTHR43796">
    <property type="entry name" value="CARBOXYNORSPERMIDINE SYNTHASE"/>
    <property type="match status" value="1"/>
</dbReference>
<organism evidence="1 2">
    <name type="scientific">Herbihabitans rhizosphaerae</name>
    <dbReference type="NCBI Taxonomy" id="1872711"/>
    <lineage>
        <taxon>Bacteria</taxon>
        <taxon>Bacillati</taxon>
        <taxon>Actinomycetota</taxon>
        <taxon>Actinomycetes</taxon>
        <taxon>Pseudonocardiales</taxon>
        <taxon>Pseudonocardiaceae</taxon>
        <taxon>Herbihabitans</taxon>
    </lineage>
</organism>
<dbReference type="OrthoDB" id="1910498at2"/>